<dbReference type="GO" id="GO:0005829">
    <property type="term" value="C:cytosol"/>
    <property type="evidence" value="ECO:0007669"/>
    <property type="project" value="TreeGrafter"/>
</dbReference>
<dbReference type="PROSITE" id="PS01229">
    <property type="entry name" value="COF_2"/>
    <property type="match status" value="1"/>
</dbReference>
<protein>
    <submittedName>
        <fullName evidence="1">Cof-type HAD-IIB family hydrolase</fullName>
    </submittedName>
</protein>
<name>A0AAW4WY74_9FIRM</name>
<dbReference type="InterPro" id="IPR000150">
    <property type="entry name" value="Cof"/>
</dbReference>
<dbReference type="InterPro" id="IPR006379">
    <property type="entry name" value="HAD-SF_hydro_IIB"/>
</dbReference>
<dbReference type="NCBIfam" id="TIGR01484">
    <property type="entry name" value="HAD-SF-IIB"/>
    <property type="match status" value="1"/>
</dbReference>
<dbReference type="CDD" id="cd07516">
    <property type="entry name" value="HAD_Pase"/>
    <property type="match status" value="1"/>
</dbReference>
<dbReference type="AlphaFoldDB" id="A0AAW4WY74"/>
<dbReference type="PANTHER" id="PTHR10000:SF8">
    <property type="entry name" value="HAD SUPERFAMILY HYDROLASE-LIKE, TYPE 3"/>
    <property type="match status" value="1"/>
</dbReference>
<dbReference type="SFLD" id="SFLDG01144">
    <property type="entry name" value="C2.B.4:_PGP_Like"/>
    <property type="match status" value="1"/>
</dbReference>
<dbReference type="InterPro" id="IPR023214">
    <property type="entry name" value="HAD_sf"/>
</dbReference>
<dbReference type="GO" id="GO:0000287">
    <property type="term" value="F:magnesium ion binding"/>
    <property type="evidence" value="ECO:0007669"/>
    <property type="project" value="TreeGrafter"/>
</dbReference>
<evidence type="ECO:0000313" key="1">
    <source>
        <dbReference type="EMBL" id="MCC3144449.1"/>
    </source>
</evidence>
<dbReference type="PROSITE" id="PS01228">
    <property type="entry name" value="COF_1"/>
    <property type="match status" value="1"/>
</dbReference>
<dbReference type="PANTHER" id="PTHR10000">
    <property type="entry name" value="PHOSPHOSERINE PHOSPHATASE"/>
    <property type="match status" value="1"/>
</dbReference>
<keyword evidence="1" id="KW-0378">Hydrolase</keyword>
<comment type="caution">
    <text evidence="1">The sequence shown here is derived from an EMBL/GenBank/DDBJ whole genome shotgun (WGS) entry which is preliminary data.</text>
</comment>
<evidence type="ECO:0000313" key="2">
    <source>
        <dbReference type="Proteomes" id="UP001199296"/>
    </source>
</evidence>
<proteinExistence type="predicted"/>
<accession>A0AAW4WY74</accession>
<dbReference type="Pfam" id="PF08282">
    <property type="entry name" value="Hydrolase_3"/>
    <property type="match status" value="1"/>
</dbReference>
<dbReference type="SFLD" id="SFLDS00003">
    <property type="entry name" value="Haloacid_Dehalogenase"/>
    <property type="match status" value="1"/>
</dbReference>
<dbReference type="SUPFAM" id="SSF56784">
    <property type="entry name" value="HAD-like"/>
    <property type="match status" value="1"/>
</dbReference>
<dbReference type="InterPro" id="IPR036412">
    <property type="entry name" value="HAD-like_sf"/>
</dbReference>
<dbReference type="RefSeq" id="WP_229344220.1">
    <property type="nucleotide sequence ID" value="NZ_JAJFAT010000004.1"/>
</dbReference>
<dbReference type="Proteomes" id="UP001199296">
    <property type="component" value="Unassembled WGS sequence"/>
</dbReference>
<keyword evidence="2" id="KW-1185">Reference proteome</keyword>
<dbReference type="NCBIfam" id="TIGR00099">
    <property type="entry name" value="Cof-subfamily"/>
    <property type="match status" value="1"/>
</dbReference>
<organism evidence="1 2">
    <name type="scientific">Halanaerobium polyolivorans</name>
    <dbReference type="NCBI Taxonomy" id="2886943"/>
    <lineage>
        <taxon>Bacteria</taxon>
        <taxon>Bacillati</taxon>
        <taxon>Bacillota</taxon>
        <taxon>Clostridia</taxon>
        <taxon>Halanaerobiales</taxon>
        <taxon>Halanaerobiaceae</taxon>
        <taxon>Halanaerobium</taxon>
    </lineage>
</organism>
<dbReference type="Gene3D" id="3.40.50.1000">
    <property type="entry name" value="HAD superfamily/HAD-like"/>
    <property type="match status" value="1"/>
</dbReference>
<dbReference type="SFLD" id="SFLDG01140">
    <property type="entry name" value="C2.B:_Phosphomannomutase_and_P"/>
    <property type="match status" value="1"/>
</dbReference>
<dbReference type="Gene3D" id="3.30.1240.10">
    <property type="match status" value="1"/>
</dbReference>
<dbReference type="GO" id="GO:0016791">
    <property type="term" value="F:phosphatase activity"/>
    <property type="evidence" value="ECO:0007669"/>
    <property type="project" value="TreeGrafter"/>
</dbReference>
<gene>
    <name evidence="1" type="ORF">LJ207_03825</name>
</gene>
<sequence length="271" mass="30494">MNIKLISFDLDGTLLSDQHQLDEKTIEAVQAVRAKGIKTLIATGRMYISAKPYVNSLEMKDPIITYNGALVMNPLLDEEIYHSPIPLAIAKDISKKVKEFDYYLQTFLDDTLYVAEKNDFTLKYENIAGVEAQVVNDLTDFMDKGPTKMLIIEEDEAVQIEIQNFLLDNFSDQIEITSSYPSFLEITKKGISKAVPLERYAAENNLKREEIMAFGDGLNDLKMIEWAGQGIAMENAHPALKDAADDIAQNNNQLGVAKYLNEKFDLGLEIN</sequence>
<dbReference type="EMBL" id="JAJFAT010000004">
    <property type="protein sequence ID" value="MCC3144449.1"/>
    <property type="molecule type" value="Genomic_DNA"/>
</dbReference>
<reference evidence="1 2" key="1">
    <citation type="submission" date="2021-10" db="EMBL/GenBank/DDBJ databases">
        <authorList>
            <person name="Grouzdev D.S."/>
            <person name="Pantiukh K.S."/>
            <person name="Krutkina M.S."/>
        </authorList>
    </citation>
    <scope>NUCLEOTIDE SEQUENCE [LARGE SCALE GENOMIC DNA]</scope>
    <source>
        <strain evidence="1 2">Z-7514</strain>
    </source>
</reference>